<dbReference type="InterPro" id="IPR003944">
    <property type="entry name" value="Prot_act_rcpt_4"/>
</dbReference>
<keyword evidence="3 12" id="KW-0812">Transmembrane</keyword>
<evidence type="ECO:0000256" key="12">
    <source>
        <dbReference type="RuleBase" id="RU000688"/>
    </source>
</evidence>
<feature type="transmembrane region" description="Helical" evidence="13">
    <location>
        <begin position="230"/>
        <end position="261"/>
    </location>
</feature>
<dbReference type="PROSITE" id="PS00237">
    <property type="entry name" value="G_PROTEIN_RECEP_F1_1"/>
    <property type="match status" value="1"/>
</dbReference>
<feature type="transmembrane region" description="Helical" evidence="13">
    <location>
        <begin position="181"/>
        <end position="202"/>
    </location>
</feature>
<keyword evidence="8 12" id="KW-0675">Receptor</keyword>
<dbReference type="KEGG" id="loc:102692611"/>
<evidence type="ECO:0000256" key="6">
    <source>
        <dbReference type="ARBA" id="ARBA00023136"/>
    </source>
</evidence>
<protein>
    <submittedName>
        <fullName evidence="16">Proteinase-activated receptor 4-like</fullName>
    </submittedName>
</protein>
<evidence type="ECO:0000256" key="4">
    <source>
        <dbReference type="ARBA" id="ARBA00022989"/>
    </source>
</evidence>
<dbReference type="Gene3D" id="1.20.1070.10">
    <property type="entry name" value="Rhodopsin 7-helix transmembrane proteins"/>
    <property type="match status" value="1"/>
</dbReference>
<reference evidence="16" key="2">
    <citation type="submission" date="2025-08" db="UniProtKB">
        <authorList>
            <consortium name="Ensembl"/>
        </authorList>
    </citation>
    <scope>IDENTIFICATION</scope>
</reference>
<keyword evidence="6 13" id="KW-0472">Membrane</keyword>
<evidence type="ECO:0000256" key="1">
    <source>
        <dbReference type="ARBA" id="ARBA00004651"/>
    </source>
</evidence>
<dbReference type="InterPro" id="IPR000276">
    <property type="entry name" value="GPCR_Rhodpsn"/>
</dbReference>
<evidence type="ECO:0000256" key="14">
    <source>
        <dbReference type="SAM" id="SignalP"/>
    </source>
</evidence>
<dbReference type="GO" id="GO:0015057">
    <property type="term" value="F:thrombin-activated receptor activity"/>
    <property type="evidence" value="ECO:0007669"/>
    <property type="project" value="InterPro"/>
</dbReference>
<dbReference type="SUPFAM" id="SSF81321">
    <property type="entry name" value="Family A G protein-coupled receptor-like"/>
    <property type="match status" value="1"/>
</dbReference>
<feature type="transmembrane region" description="Helical" evidence="13">
    <location>
        <begin position="67"/>
        <end position="92"/>
    </location>
</feature>
<sequence length="372" mass="41583">MNSLLFGLSLFFGLFGLIWTQQHVNERKCGPPPSRSLTLYQKCENGVISNFLNASSQSTLTGPVATLIIPIVYTVVFLVGLPANAVALWVLLTKVKKLPSVILLVNLALADLLLILFLPFKAVYYFLGSHWTFGEPMCRIVTAAIYGNMYCSILCLTLISIDRYISLVHPFSAKSFRSRTLAISTCAVAWATAIAAMAPFVLNKQSYPINGTDLIICHDVLPESLNTGLFIYYFSFLSGFGFLVPFISILFCYVSIVFSMIRHKERFARTIKITILVLTVFTVCYIPSHVILLLHYFRDKAWQDPLLYLAYMIGLALSTCNSAIDPFLYYYVSDDFRAKVKGALVGLRTQESTQGSQTTQQSSNKLKSEEII</sequence>
<feature type="transmembrane region" description="Helical" evidence="13">
    <location>
        <begin position="140"/>
        <end position="161"/>
    </location>
</feature>
<dbReference type="GeneTree" id="ENSGT01050000244840"/>
<feature type="transmembrane region" description="Helical" evidence="13">
    <location>
        <begin position="101"/>
        <end position="120"/>
    </location>
</feature>
<keyword evidence="5 12" id="KW-0297">G-protein coupled receptor</keyword>
<keyword evidence="2" id="KW-1003">Cell membrane</keyword>
<feature type="signal peptide" evidence="14">
    <location>
        <begin position="1"/>
        <end position="20"/>
    </location>
</feature>
<evidence type="ECO:0000313" key="16">
    <source>
        <dbReference type="Ensembl" id="ENSLOCP00000014196.1"/>
    </source>
</evidence>
<dbReference type="Pfam" id="PF00001">
    <property type="entry name" value="7tm_1"/>
    <property type="match status" value="1"/>
</dbReference>
<dbReference type="PRINTS" id="PR01430">
    <property type="entry name" value="PROTEASEAR4"/>
</dbReference>
<reference evidence="16" key="3">
    <citation type="submission" date="2025-09" db="UniProtKB">
        <authorList>
            <consortium name="Ensembl"/>
        </authorList>
    </citation>
    <scope>IDENTIFICATION</scope>
</reference>
<dbReference type="GO" id="GO:0005886">
    <property type="term" value="C:plasma membrane"/>
    <property type="evidence" value="ECO:0000318"/>
    <property type="project" value="GO_Central"/>
</dbReference>
<dbReference type="GO" id="GO:0004930">
    <property type="term" value="F:G protein-coupled receptor activity"/>
    <property type="evidence" value="ECO:0000318"/>
    <property type="project" value="GO_Central"/>
</dbReference>
<name>W5N0N7_LEPOC</name>
<dbReference type="OrthoDB" id="8716763at2759"/>
<dbReference type="Proteomes" id="UP000018468">
    <property type="component" value="Linkage group LG6"/>
</dbReference>
<dbReference type="GeneID" id="102692611"/>
<dbReference type="AlphaFoldDB" id="W5N0N7"/>
<proteinExistence type="inferred from homology"/>
<evidence type="ECO:0000259" key="15">
    <source>
        <dbReference type="PROSITE" id="PS50262"/>
    </source>
</evidence>
<evidence type="ECO:0000313" key="17">
    <source>
        <dbReference type="Proteomes" id="UP000018468"/>
    </source>
</evidence>
<dbReference type="PROSITE" id="PS50262">
    <property type="entry name" value="G_PROTEIN_RECEP_F1_2"/>
    <property type="match status" value="1"/>
</dbReference>
<feature type="disulfide bond" evidence="11">
    <location>
        <begin position="138"/>
        <end position="217"/>
    </location>
</feature>
<dbReference type="PRINTS" id="PR00237">
    <property type="entry name" value="GPCRRHODOPSN"/>
</dbReference>
<dbReference type="GO" id="GO:0007596">
    <property type="term" value="P:blood coagulation"/>
    <property type="evidence" value="ECO:0007669"/>
    <property type="project" value="InterPro"/>
</dbReference>
<organism evidence="16 17">
    <name type="scientific">Lepisosteus oculatus</name>
    <name type="common">Spotted gar</name>
    <dbReference type="NCBI Taxonomy" id="7918"/>
    <lineage>
        <taxon>Eukaryota</taxon>
        <taxon>Metazoa</taxon>
        <taxon>Chordata</taxon>
        <taxon>Craniata</taxon>
        <taxon>Vertebrata</taxon>
        <taxon>Euteleostomi</taxon>
        <taxon>Actinopterygii</taxon>
        <taxon>Neopterygii</taxon>
        <taxon>Holostei</taxon>
        <taxon>Semionotiformes</taxon>
        <taxon>Lepisosteidae</taxon>
        <taxon>Lepisosteus</taxon>
    </lineage>
</organism>
<feature type="transmembrane region" description="Helical" evidence="13">
    <location>
        <begin position="273"/>
        <end position="297"/>
    </location>
</feature>
<evidence type="ECO:0000256" key="11">
    <source>
        <dbReference type="PIRSR" id="PIRSR603912-52"/>
    </source>
</evidence>
<keyword evidence="4 13" id="KW-1133">Transmembrane helix</keyword>
<dbReference type="Ensembl" id="ENSLOCT00000014225.1">
    <property type="protein sequence ID" value="ENSLOCP00000014196.1"/>
    <property type="gene ID" value="ENSLOCG00000011550.1"/>
</dbReference>
<dbReference type="EMBL" id="AHAT01005427">
    <property type="status" value="NOT_ANNOTATED_CDS"/>
    <property type="molecule type" value="Genomic_DNA"/>
</dbReference>
<dbReference type="InterPro" id="IPR017452">
    <property type="entry name" value="GPCR_Rhodpsn_7TM"/>
</dbReference>
<dbReference type="Bgee" id="ENSLOCG00000011550">
    <property type="expression patterns" value="Expressed in pharyngeal gill and 11 other cell types or tissues"/>
</dbReference>
<dbReference type="FunFam" id="1.20.1070.10:FF:000040">
    <property type="entry name" value="Coagulation factor 2 (thrombin) receptor"/>
    <property type="match status" value="1"/>
</dbReference>
<dbReference type="GO" id="GO:0007186">
    <property type="term" value="P:G protein-coupled receptor signaling pathway"/>
    <property type="evidence" value="ECO:0000318"/>
    <property type="project" value="GO_Central"/>
</dbReference>
<keyword evidence="10 12" id="KW-0807">Transducer</keyword>
<dbReference type="PANTHER" id="PTHR24232:SF22">
    <property type="entry name" value="PROTEINASE-ACTIVATED RECEPTOR 4"/>
    <property type="match status" value="1"/>
</dbReference>
<reference evidence="17" key="1">
    <citation type="submission" date="2011-12" db="EMBL/GenBank/DDBJ databases">
        <title>The Draft Genome of Lepisosteus oculatus.</title>
        <authorList>
            <consortium name="The Broad Institute Genome Assembly &amp; Analysis Group"/>
            <consortium name="Computational R&amp;D Group"/>
            <consortium name="and Sequencing Platform"/>
            <person name="Di Palma F."/>
            <person name="Alfoldi J."/>
            <person name="Johnson J."/>
            <person name="Berlin A."/>
            <person name="Gnerre S."/>
            <person name="Jaffe D."/>
            <person name="MacCallum I."/>
            <person name="Young S."/>
            <person name="Walker B.J."/>
            <person name="Lander E.S."/>
            <person name="Lindblad-Toh K."/>
        </authorList>
    </citation>
    <scope>NUCLEOTIDE SEQUENCE [LARGE SCALE GENOMIC DNA]</scope>
</reference>
<evidence type="ECO:0000256" key="3">
    <source>
        <dbReference type="ARBA" id="ARBA00022692"/>
    </source>
</evidence>
<feature type="transmembrane region" description="Helical" evidence="13">
    <location>
        <begin position="309"/>
        <end position="332"/>
    </location>
</feature>
<evidence type="ECO:0000256" key="2">
    <source>
        <dbReference type="ARBA" id="ARBA00022475"/>
    </source>
</evidence>
<dbReference type="STRING" id="7918.ENSLOCP00000014196"/>
<keyword evidence="7 11" id="KW-1015">Disulfide bond</keyword>
<dbReference type="RefSeq" id="XP_006632095.1">
    <property type="nucleotide sequence ID" value="XM_006632032.2"/>
</dbReference>
<dbReference type="eggNOG" id="ENOG502QU4Y">
    <property type="taxonomic scope" value="Eukaryota"/>
</dbReference>
<dbReference type="PANTHER" id="PTHR24232">
    <property type="entry name" value="G-PROTEIN COUPLED RECEPTOR"/>
    <property type="match status" value="1"/>
</dbReference>
<dbReference type="HOGENOM" id="CLU_009579_8_2_1"/>
<evidence type="ECO:0000256" key="7">
    <source>
        <dbReference type="ARBA" id="ARBA00023157"/>
    </source>
</evidence>
<dbReference type="InterPro" id="IPR003912">
    <property type="entry name" value="Protea_act_rcpt"/>
</dbReference>
<feature type="chain" id="PRO_5004867079" evidence="14">
    <location>
        <begin position="21"/>
        <end position="372"/>
    </location>
</feature>
<keyword evidence="17" id="KW-1185">Reference proteome</keyword>
<evidence type="ECO:0000256" key="5">
    <source>
        <dbReference type="ARBA" id="ARBA00023040"/>
    </source>
</evidence>
<dbReference type="PRINTS" id="PR01428">
    <property type="entry name" value="PROTEASEAR"/>
</dbReference>
<comment type="similarity">
    <text evidence="12">Belongs to the G-protein coupled receptor 1 family.</text>
</comment>
<evidence type="ECO:0000256" key="13">
    <source>
        <dbReference type="SAM" id="Phobius"/>
    </source>
</evidence>
<dbReference type="OMA" id="PCANDSD"/>
<comment type="subcellular location">
    <subcellularLocation>
        <location evidence="1">Cell membrane</location>
        <topology evidence="1">Multi-pass membrane protein</topology>
    </subcellularLocation>
</comment>
<keyword evidence="9" id="KW-0325">Glycoprotein</keyword>
<dbReference type="InParanoid" id="W5N0N7"/>
<evidence type="ECO:0000256" key="9">
    <source>
        <dbReference type="ARBA" id="ARBA00023180"/>
    </source>
</evidence>
<evidence type="ECO:0000256" key="8">
    <source>
        <dbReference type="ARBA" id="ARBA00023170"/>
    </source>
</evidence>
<feature type="domain" description="G-protein coupled receptors family 1 profile" evidence="15">
    <location>
        <begin position="83"/>
        <end position="329"/>
    </location>
</feature>
<keyword evidence="14" id="KW-0732">Signal</keyword>
<evidence type="ECO:0000256" key="10">
    <source>
        <dbReference type="ARBA" id="ARBA00023224"/>
    </source>
</evidence>
<accession>W5N0N7</accession>